<evidence type="ECO:0000313" key="1">
    <source>
        <dbReference type="EMBL" id="KOF95059.1"/>
    </source>
</evidence>
<dbReference type="EMBL" id="KQ416813">
    <property type="protein sequence ID" value="KOF95059.1"/>
    <property type="molecule type" value="Genomic_DNA"/>
</dbReference>
<accession>A0A0L8I0U7</accession>
<name>A0A0L8I0U7_OCTBM</name>
<sequence>MSAKYMESVSTTCEHLQNILLSIAKPLKVNVNMICNHCFHIYTRIKMYPASRLALIVVQLGNNRHYVREITALCEKFHHIIITGQNR</sequence>
<organism evidence="1">
    <name type="scientific">Octopus bimaculoides</name>
    <name type="common">California two-spotted octopus</name>
    <dbReference type="NCBI Taxonomy" id="37653"/>
    <lineage>
        <taxon>Eukaryota</taxon>
        <taxon>Metazoa</taxon>
        <taxon>Spiralia</taxon>
        <taxon>Lophotrochozoa</taxon>
        <taxon>Mollusca</taxon>
        <taxon>Cephalopoda</taxon>
        <taxon>Coleoidea</taxon>
        <taxon>Octopodiformes</taxon>
        <taxon>Octopoda</taxon>
        <taxon>Incirrata</taxon>
        <taxon>Octopodidae</taxon>
        <taxon>Octopus</taxon>
    </lineage>
</organism>
<dbReference type="AlphaFoldDB" id="A0A0L8I0U7"/>
<protein>
    <submittedName>
        <fullName evidence="1">Uncharacterized protein</fullName>
    </submittedName>
</protein>
<gene>
    <name evidence="1" type="ORF">OCBIM_22039676mg</name>
</gene>
<reference evidence="1" key="1">
    <citation type="submission" date="2015-07" db="EMBL/GenBank/DDBJ databases">
        <title>MeaNS - Measles Nucleotide Surveillance Program.</title>
        <authorList>
            <person name="Tran T."/>
            <person name="Druce J."/>
        </authorList>
    </citation>
    <scope>NUCLEOTIDE SEQUENCE</scope>
    <source>
        <strain evidence="1">UCB-OBI-ISO-001</strain>
        <tissue evidence="1">Gonad</tissue>
    </source>
</reference>
<proteinExistence type="predicted"/>